<protein>
    <submittedName>
        <fullName evidence="1">Uncharacterized protein</fullName>
    </submittedName>
</protein>
<reference evidence="1" key="2">
    <citation type="submission" date="2020-09" db="EMBL/GenBank/DDBJ databases">
        <authorList>
            <person name="Sun Q."/>
            <person name="Zhou Y."/>
        </authorList>
    </citation>
    <scope>NUCLEOTIDE SEQUENCE</scope>
    <source>
        <strain evidence="1">CGMCC 1.15320</strain>
    </source>
</reference>
<evidence type="ECO:0000313" key="1">
    <source>
        <dbReference type="EMBL" id="GGA82100.1"/>
    </source>
</evidence>
<reference evidence="1" key="1">
    <citation type="journal article" date="2014" name="Int. J. Syst. Evol. Microbiol.">
        <title>Complete genome sequence of Corynebacterium casei LMG S-19264T (=DSM 44701T), isolated from a smear-ripened cheese.</title>
        <authorList>
            <consortium name="US DOE Joint Genome Institute (JGI-PGF)"/>
            <person name="Walter F."/>
            <person name="Albersmeier A."/>
            <person name="Kalinowski J."/>
            <person name="Ruckert C."/>
        </authorList>
    </citation>
    <scope>NUCLEOTIDE SEQUENCE</scope>
    <source>
        <strain evidence="1">CGMCC 1.15320</strain>
    </source>
</reference>
<dbReference type="EMBL" id="BMIF01000024">
    <property type="protein sequence ID" value="GGA82100.1"/>
    <property type="molecule type" value="Genomic_DNA"/>
</dbReference>
<evidence type="ECO:0000313" key="2">
    <source>
        <dbReference type="Proteomes" id="UP000636264"/>
    </source>
</evidence>
<dbReference type="AlphaFoldDB" id="A0A916S3C7"/>
<dbReference type="Proteomes" id="UP000636264">
    <property type="component" value="Unassembled WGS sequence"/>
</dbReference>
<keyword evidence="2" id="KW-1185">Reference proteome</keyword>
<comment type="caution">
    <text evidence="1">The sequence shown here is derived from an EMBL/GenBank/DDBJ whole genome shotgun (WGS) entry which is preliminary data.</text>
</comment>
<accession>A0A916S3C7</accession>
<organism evidence="1 2">
    <name type="scientific">Nitratireductor aestuarii</name>
    <dbReference type="NCBI Taxonomy" id="1735103"/>
    <lineage>
        <taxon>Bacteria</taxon>
        <taxon>Pseudomonadati</taxon>
        <taxon>Pseudomonadota</taxon>
        <taxon>Alphaproteobacteria</taxon>
        <taxon>Hyphomicrobiales</taxon>
        <taxon>Phyllobacteriaceae</taxon>
        <taxon>Nitratireductor</taxon>
    </lineage>
</organism>
<proteinExistence type="predicted"/>
<sequence length="50" mass="5816">MPQNIVPQQVFCSGRFQFQPVQRCFEIVPLRKYWFPIIIQYGGKGENLGG</sequence>
<name>A0A916S3C7_9HYPH</name>
<gene>
    <name evidence="1" type="ORF">GCM10011385_40400</name>
</gene>